<evidence type="ECO:0000313" key="1">
    <source>
        <dbReference type="EMBL" id="GJT17543.1"/>
    </source>
</evidence>
<sequence>MWVHVYPQTTHEDLPMTKLDACNPWWENAPKKISVGNFHGYPLDSCSVPAPPAFDAQAWVNASGDPQKTVYGFGVTKEAENIHKQVIPSSTKKTTFHSSISANNESEIAELKRENVALKASVE</sequence>
<evidence type="ECO:0000313" key="2">
    <source>
        <dbReference type="Proteomes" id="UP001151760"/>
    </source>
</evidence>
<gene>
    <name evidence="1" type="ORF">Tco_0876249</name>
</gene>
<reference evidence="1" key="1">
    <citation type="journal article" date="2022" name="Int. J. Mol. Sci.">
        <title>Draft Genome of Tanacetum Coccineum: Genomic Comparison of Closely Related Tanacetum-Family Plants.</title>
        <authorList>
            <person name="Yamashiro T."/>
            <person name="Shiraishi A."/>
            <person name="Nakayama K."/>
            <person name="Satake H."/>
        </authorList>
    </citation>
    <scope>NUCLEOTIDE SEQUENCE</scope>
</reference>
<proteinExistence type="predicted"/>
<organism evidence="1 2">
    <name type="scientific">Tanacetum coccineum</name>
    <dbReference type="NCBI Taxonomy" id="301880"/>
    <lineage>
        <taxon>Eukaryota</taxon>
        <taxon>Viridiplantae</taxon>
        <taxon>Streptophyta</taxon>
        <taxon>Embryophyta</taxon>
        <taxon>Tracheophyta</taxon>
        <taxon>Spermatophyta</taxon>
        <taxon>Magnoliopsida</taxon>
        <taxon>eudicotyledons</taxon>
        <taxon>Gunneridae</taxon>
        <taxon>Pentapetalae</taxon>
        <taxon>asterids</taxon>
        <taxon>campanulids</taxon>
        <taxon>Asterales</taxon>
        <taxon>Asteraceae</taxon>
        <taxon>Asteroideae</taxon>
        <taxon>Anthemideae</taxon>
        <taxon>Anthemidinae</taxon>
        <taxon>Tanacetum</taxon>
    </lineage>
</organism>
<dbReference type="Proteomes" id="UP001151760">
    <property type="component" value="Unassembled WGS sequence"/>
</dbReference>
<protein>
    <submittedName>
        <fullName evidence="1">Uncharacterized protein</fullName>
    </submittedName>
</protein>
<keyword evidence="2" id="KW-1185">Reference proteome</keyword>
<reference evidence="1" key="2">
    <citation type="submission" date="2022-01" db="EMBL/GenBank/DDBJ databases">
        <authorList>
            <person name="Yamashiro T."/>
            <person name="Shiraishi A."/>
            <person name="Satake H."/>
            <person name="Nakayama K."/>
        </authorList>
    </citation>
    <scope>NUCLEOTIDE SEQUENCE</scope>
</reference>
<accession>A0ABQ5BTA2</accession>
<name>A0ABQ5BTA2_9ASTR</name>
<comment type="caution">
    <text evidence="1">The sequence shown here is derived from an EMBL/GenBank/DDBJ whole genome shotgun (WGS) entry which is preliminary data.</text>
</comment>
<dbReference type="EMBL" id="BQNB010013566">
    <property type="protein sequence ID" value="GJT17543.1"/>
    <property type="molecule type" value="Genomic_DNA"/>
</dbReference>